<keyword evidence="5" id="KW-1185">Reference proteome</keyword>
<sequence>MLQEILNSTTQKGSNLKALYNYVRKEGPVTKAEIAKQTGLKLSTCARLLDELLENNLLFESGEAESRGGRKPKKYAIHTEVNCIIGIDISRFYSKVLLLTLDSRILEEETFKMDHTSTPDKMIKDFINTIHLMLERQNFHSALLGIGISSIGPLDTKEGMIKTPLHFPAPGWEDVPMVERLKEQFNVEVILDYGENTALIAETRHGAAKHLKNVVHINKGVGIRLGLMVDGHILRSQGGDKVGAFGQGHMVVDIDGRKCDCGSYGCLNAYSTIPALIEEVQRRLKKGHPSILRQKVEDFSDLTFAHIASALEEGDELCEYVIKDTAYYSGAGLSNLINIFHPDKIILNGPMYRQIDLFYKTAIEEAETRYKRLFPDLAVSFSQGELGGDAAAIGAGTLIVDTLLS</sequence>
<dbReference type="PANTHER" id="PTHR18964:SF149">
    <property type="entry name" value="BIFUNCTIONAL UDP-N-ACETYLGLUCOSAMINE 2-EPIMERASE_N-ACETYLMANNOSAMINE KINASE"/>
    <property type="match status" value="1"/>
</dbReference>
<dbReference type="PANTHER" id="PTHR18964">
    <property type="entry name" value="ROK (REPRESSOR, ORF, KINASE) FAMILY"/>
    <property type="match status" value="1"/>
</dbReference>
<dbReference type="Gene3D" id="1.10.10.10">
    <property type="entry name" value="Winged helix-like DNA-binding domain superfamily/Winged helix DNA-binding domain"/>
    <property type="match status" value="1"/>
</dbReference>
<reference evidence="4 5" key="1">
    <citation type="submission" date="2022-04" db="EMBL/GenBank/DDBJ databases">
        <title>Halobacillus sp. isolated from saltern.</title>
        <authorList>
            <person name="Won M."/>
            <person name="Lee C.-M."/>
            <person name="Woen H.-Y."/>
            <person name="Kwon S.-W."/>
        </authorList>
    </citation>
    <scope>NUCLEOTIDE SEQUENCE [LARGE SCALE GENOMIC DNA]</scope>
    <source>
        <strain evidence="4 5">SSTM10-2</strain>
    </source>
</reference>
<name>A0ABY4H597_9BACI</name>
<evidence type="ECO:0000256" key="3">
    <source>
        <dbReference type="ARBA" id="ARBA00022629"/>
    </source>
</evidence>
<dbReference type="InterPro" id="IPR036390">
    <property type="entry name" value="WH_DNA-bd_sf"/>
</dbReference>
<evidence type="ECO:0000313" key="4">
    <source>
        <dbReference type="EMBL" id="UOQ94757.1"/>
    </source>
</evidence>
<evidence type="ECO:0000313" key="5">
    <source>
        <dbReference type="Proteomes" id="UP000831880"/>
    </source>
</evidence>
<organism evidence="4 5">
    <name type="scientific">Halobacillus shinanisalinarum</name>
    <dbReference type="NCBI Taxonomy" id="2932258"/>
    <lineage>
        <taxon>Bacteria</taxon>
        <taxon>Bacillati</taxon>
        <taxon>Bacillota</taxon>
        <taxon>Bacilli</taxon>
        <taxon>Bacillales</taxon>
        <taxon>Bacillaceae</taxon>
        <taxon>Halobacillus</taxon>
    </lineage>
</organism>
<dbReference type="Pfam" id="PF13412">
    <property type="entry name" value="HTH_24"/>
    <property type="match status" value="1"/>
</dbReference>
<proteinExistence type="inferred from homology"/>
<dbReference type="RefSeq" id="WP_244754612.1">
    <property type="nucleotide sequence ID" value="NZ_CP095074.1"/>
</dbReference>
<dbReference type="InterPro" id="IPR036388">
    <property type="entry name" value="WH-like_DNA-bd_sf"/>
</dbReference>
<keyword evidence="3" id="KW-0859">Xylose metabolism</keyword>
<dbReference type="SUPFAM" id="SSF46785">
    <property type="entry name" value="Winged helix' DNA-binding domain"/>
    <property type="match status" value="1"/>
</dbReference>
<keyword evidence="3" id="KW-0119">Carbohydrate metabolism</keyword>
<dbReference type="InterPro" id="IPR043129">
    <property type="entry name" value="ATPase_NBD"/>
</dbReference>
<protein>
    <submittedName>
        <fullName evidence="4">ROK family protein</fullName>
    </submittedName>
</protein>
<comment type="function">
    <text evidence="1">Transcriptional repressor of xylose-utilizing enzymes.</text>
</comment>
<dbReference type="Pfam" id="PF00480">
    <property type="entry name" value="ROK"/>
    <property type="match status" value="1"/>
</dbReference>
<evidence type="ECO:0000256" key="2">
    <source>
        <dbReference type="ARBA" id="ARBA00006479"/>
    </source>
</evidence>
<dbReference type="SUPFAM" id="SSF53067">
    <property type="entry name" value="Actin-like ATPase domain"/>
    <property type="match status" value="1"/>
</dbReference>
<dbReference type="Gene3D" id="3.30.420.40">
    <property type="match status" value="2"/>
</dbReference>
<comment type="similarity">
    <text evidence="2">Belongs to the ROK (NagC/XylR) family.</text>
</comment>
<gene>
    <name evidence="4" type="ORF">MUO14_07440</name>
</gene>
<dbReference type="EMBL" id="CP095074">
    <property type="protein sequence ID" value="UOQ94757.1"/>
    <property type="molecule type" value="Genomic_DNA"/>
</dbReference>
<dbReference type="Proteomes" id="UP000831880">
    <property type="component" value="Chromosome"/>
</dbReference>
<evidence type="ECO:0000256" key="1">
    <source>
        <dbReference type="ARBA" id="ARBA00002486"/>
    </source>
</evidence>
<dbReference type="InterPro" id="IPR000600">
    <property type="entry name" value="ROK"/>
</dbReference>
<accession>A0ABY4H597</accession>